<gene>
    <name evidence="6" type="ORF">AMJ87_11855</name>
</gene>
<evidence type="ECO:0000256" key="1">
    <source>
        <dbReference type="ARBA" id="ARBA00022485"/>
    </source>
</evidence>
<dbReference type="InterPro" id="IPR050572">
    <property type="entry name" value="Fe-S_Ferredoxin"/>
</dbReference>
<proteinExistence type="predicted"/>
<dbReference type="Pfam" id="PF12838">
    <property type="entry name" value="Fer4_7"/>
    <property type="match status" value="1"/>
</dbReference>
<reference evidence="6 7" key="1">
    <citation type="journal article" date="2015" name="Microbiome">
        <title>Genomic resolution of linkages in carbon, nitrogen, and sulfur cycling among widespread estuary sediment bacteria.</title>
        <authorList>
            <person name="Baker B.J."/>
            <person name="Lazar C.S."/>
            <person name="Teske A.P."/>
            <person name="Dick G.J."/>
        </authorList>
    </citation>
    <scope>NUCLEOTIDE SEQUENCE [LARGE SCALE GENOMIC DNA]</scope>
    <source>
        <strain evidence="6">SM23_60</strain>
    </source>
</reference>
<dbReference type="EMBL" id="LJUO01000165">
    <property type="protein sequence ID" value="KPK68492.1"/>
    <property type="molecule type" value="Genomic_DNA"/>
</dbReference>
<evidence type="ECO:0000313" key="6">
    <source>
        <dbReference type="EMBL" id="KPK68492.1"/>
    </source>
</evidence>
<evidence type="ECO:0000256" key="3">
    <source>
        <dbReference type="ARBA" id="ARBA00023004"/>
    </source>
</evidence>
<dbReference type="AlphaFoldDB" id="A0A0S8G9E0"/>
<evidence type="ECO:0000313" key="7">
    <source>
        <dbReference type="Proteomes" id="UP000051096"/>
    </source>
</evidence>
<dbReference type="Proteomes" id="UP000051096">
    <property type="component" value="Unassembled WGS sequence"/>
</dbReference>
<dbReference type="PANTHER" id="PTHR43687">
    <property type="entry name" value="ADENYLYLSULFATE REDUCTASE, BETA SUBUNIT"/>
    <property type="match status" value="1"/>
</dbReference>
<name>A0A0S8G9E0_UNCW3</name>
<evidence type="ECO:0000256" key="2">
    <source>
        <dbReference type="ARBA" id="ARBA00022723"/>
    </source>
</evidence>
<accession>A0A0S8G9E0</accession>
<dbReference type="PROSITE" id="PS51379">
    <property type="entry name" value="4FE4S_FER_2"/>
    <property type="match status" value="2"/>
</dbReference>
<evidence type="ECO:0000256" key="4">
    <source>
        <dbReference type="ARBA" id="ARBA00023014"/>
    </source>
</evidence>
<keyword evidence="2" id="KW-0479">Metal-binding</keyword>
<dbReference type="PROSITE" id="PS00198">
    <property type="entry name" value="4FE4S_FER_1"/>
    <property type="match status" value="2"/>
</dbReference>
<feature type="domain" description="4Fe-4S ferredoxin-type" evidence="5">
    <location>
        <begin position="6"/>
        <end position="35"/>
    </location>
</feature>
<dbReference type="Gene3D" id="3.30.70.20">
    <property type="match status" value="1"/>
</dbReference>
<keyword evidence="1" id="KW-0004">4Fe-4S</keyword>
<dbReference type="SUPFAM" id="SSF54862">
    <property type="entry name" value="4Fe-4S ferredoxins"/>
    <property type="match status" value="1"/>
</dbReference>
<protein>
    <submittedName>
        <fullName evidence="6">4Fe-4S ferredoxin</fullName>
    </submittedName>
</protein>
<keyword evidence="4" id="KW-0411">Iron-sulfur</keyword>
<keyword evidence="3" id="KW-0408">Iron</keyword>
<dbReference type="GO" id="GO:0046872">
    <property type="term" value="F:metal ion binding"/>
    <property type="evidence" value="ECO:0007669"/>
    <property type="project" value="UniProtKB-KW"/>
</dbReference>
<dbReference type="InterPro" id="IPR017896">
    <property type="entry name" value="4Fe4S_Fe-S-bd"/>
</dbReference>
<evidence type="ECO:0000259" key="5">
    <source>
        <dbReference type="PROSITE" id="PS51379"/>
    </source>
</evidence>
<dbReference type="PANTHER" id="PTHR43687:SF1">
    <property type="entry name" value="FERREDOXIN III"/>
    <property type="match status" value="1"/>
</dbReference>
<feature type="domain" description="4Fe-4S ferredoxin-type" evidence="5">
    <location>
        <begin position="42"/>
        <end position="72"/>
    </location>
</feature>
<dbReference type="InterPro" id="IPR017900">
    <property type="entry name" value="4Fe4S_Fe_S_CS"/>
</dbReference>
<dbReference type="GO" id="GO:0051539">
    <property type="term" value="F:4 iron, 4 sulfur cluster binding"/>
    <property type="evidence" value="ECO:0007669"/>
    <property type="project" value="UniProtKB-KW"/>
</dbReference>
<organism evidence="6 7">
    <name type="scientific">candidate division WOR_3 bacterium SM23_60</name>
    <dbReference type="NCBI Taxonomy" id="1703780"/>
    <lineage>
        <taxon>Bacteria</taxon>
        <taxon>Bacteria division WOR-3</taxon>
    </lineage>
</organism>
<comment type="caution">
    <text evidence="6">The sequence shown here is derived from an EMBL/GenBank/DDBJ whole genome shotgun (WGS) entry which is preliminary data.</text>
</comment>
<sequence length="83" mass="9476">MKIPHGDIHIFVDRCKGCTFCVEYCPKDVLEMSEEFNAKGYHPPVVKNPDDCVECHLCEMLCPEFAIFVTLKEDEVPAGKEKK</sequence>